<feature type="non-terminal residue" evidence="4">
    <location>
        <position position="1"/>
    </location>
</feature>
<evidence type="ECO:0000259" key="3">
    <source>
        <dbReference type="Pfam" id="PF01048"/>
    </source>
</evidence>
<evidence type="ECO:0000313" key="4">
    <source>
        <dbReference type="EMBL" id="KGA19664.1"/>
    </source>
</evidence>
<proteinExistence type="predicted"/>
<dbReference type="InterPro" id="IPR010044">
    <property type="entry name" value="MTAP"/>
</dbReference>
<dbReference type="AlphaFoldDB" id="A0A094QBY1"/>
<dbReference type="Pfam" id="PF01048">
    <property type="entry name" value="PNP_UDP_1"/>
    <property type="match status" value="1"/>
</dbReference>
<dbReference type="InterPro" id="IPR035994">
    <property type="entry name" value="Nucleoside_phosphorylase_sf"/>
</dbReference>
<gene>
    <name evidence="4" type="ORF">GM51_6190</name>
</gene>
<dbReference type="InterPro" id="IPR000845">
    <property type="entry name" value="Nucleoside_phosphorylase_d"/>
</dbReference>
<dbReference type="GO" id="GO:0019509">
    <property type="term" value="P:L-methionine salvage from methylthioadenosine"/>
    <property type="evidence" value="ECO:0007669"/>
    <property type="project" value="TreeGrafter"/>
</dbReference>
<dbReference type="GO" id="GO:0005829">
    <property type="term" value="C:cytosol"/>
    <property type="evidence" value="ECO:0007669"/>
    <property type="project" value="TreeGrafter"/>
</dbReference>
<accession>A0A094QBY1</accession>
<dbReference type="GO" id="GO:0009116">
    <property type="term" value="P:nucleoside metabolic process"/>
    <property type="evidence" value="ECO:0007669"/>
    <property type="project" value="InterPro"/>
</dbReference>
<dbReference type="EMBL" id="JNSL01000028">
    <property type="protein sequence ID" value="KGA19664.1"/>
    <property type="molecule type" value="Genomic_DNA"/>
</dbReference>
<evidence type="ECO:0000256" key="2">
    <source>
        <dbReference type="ARBA" id="ARBA00022679"/>
    </source>
</evidence>
<dbReference type="GO" id="GO:0017061">
    <property type="term" value="F:S-methyl-5-thioadenosine phosphorylase activity"/>
    <property type="evidence" value="ECO:0007669"/>
    <property type="project" value="InterPro"/>
</dbReference>
<evidence type="ECO:0000256" key="1">
    <source>
        <dbReference type="ARBA" id="ARBA00022676"/>
    </source>
</evidence>
<dbReference type="PANTHER" id="PTHR42679">
    <property type="entry name" value="S-METHYL-5'-THIOADENOSINE PHOSPHORYLASE"/>
    <property type="match status" value="1"/>
</dbReference>
<organism evidence="4">
    <name type="scientific">freshwater metagenome</name>
    <dbReference type="NCBI Taxonomy" id="449393"/>
    <lineage>
        <taxon>unclassified sequences</taxon>
        <taxon>metagenomes</taxon>
        <taxon>ecological metagenomes</taxon>
    </lineage>
</organism>
<sequence length="74" mass="7515">LARLAGATVVGMTGIPEVCLAKEAGLRYAGMAVVVNPAAGISDQPITMADINLSLKSATSKVIKIIDGVIKSFS</sequence>
<name>A0A094QBY1_9ZZZZ</name>
<protein>
    <recommendedName>
        <fullName evidence="3">Nucleoside phosphorylase domain-containing protein</fullName>
    </recommendedName>
</protein>
<keyword evidence="2" id="KW-0808">Transferase</keyword>
<dbReference type="PANTHER" id="PTHR42679:SF2">
    <property type="entry name" value="S-METHYL-5'-THIOADENOSINE PHOSPHORYLASE"/>
    <property type="match status" value="1"/>
</dbReference>
<reference evidence="4" key="1">
    <citation type="submission" date="2014-06" db="EMBL/GenBank/DDBJ databases">
        <title>Key roles for freshwater Actinobacteria revealed by deep metagenomic sequencing.</title>
        <authorList>
            <person name="Ghai R."/>
            <person name="Mizuno C.M."/>
            <person name="Picazo A."/>
            <person name="Camacho A."/>
            <person name="Rodriguez-Valera F."/>
        </authorList>
    </citation>
    <scope>NUCLEOTIDE SEQUENCE</scope>
</reference>
<dbReference type="SUPFAM" id="SSF53167">
    <property type="entry name" value="Purine and uridine phosphorylases"/>
    <property type="match status" value="1"/>
</dbReference>
<feature type="domain" description="Nucleoside phosphorylase" evidence="3">
    <location>
        <begin position="3"/>
        <end position="71"/>
    </location>
</feature>
<dbReference type="Gene3D" id="3.40.50.1580">
    <property type="entry name" value="Nucleoside phosphorylase domain"/>
    <property type="match status" value="1"/>
</dbReference>
<comment type="caution">
    <text evidence="4">The sequence shown here is derived from an EMBL/GenBank/DDBJ whole genome shotgun (WGS) entry which is preliminary data.</text>
</comment>
<keyword evidence="1" id="KW-0328">Glycosyltransferase</keyword>